<dbReference type="SMART" id="SM00297">
    <property type="entry name" value="BROMO"/>
    <property type="match status" value="1"/>
</dbReference>
<accession>A0AAV2IYZ4</accession>
<protein>
    <recommendedName>
        <fullName evidence="5">Bromo domain-containing protein</fullName>
    </recommendedName>
</protein>
<keyword evidence="1 2" id="KW-0103">Bromodomain</keyword>
<dbReference type="InterPro" id="IPR056522">
    <property type="entry name" value="KIAA2026_hel"/>
</dbReference>
<reference evidence="6 7" key="1">
    <citation type="submission" date="2024-04" db="EMBL/GenBank/DDBJ databases">
        <authorList>
            <person name="Waldvogel A.-M."/>
            <person name="Schoenle A."/>
        </authorList>
    </citation>
    <scope>NUCLEOTIDE SEQUENCE [LARGE SCALE GENOMIC DNA]</scope>
</reference>
<dbReference type="CDD" id="cd04369">
    <property type="entry name" value="Bromodomain"/>
    <property type="match status" value="1"/>
</dbReference>
<name>A0AAV2IYZ4_KNICA</name>
<evidence type="ECO:0000256" key="1">
    <source>
        <dbReference type="ARBA" id="ARBA00023117"/>
    </source>
</evidence>
<dbReference type="InterPro" id="IPR036427">
    <property type="entry name" value="Bromodomain-like_sf"/>
</dbReference>
<evidence type="ECO:0000256" key="3">
    <source>
        <dbReference type="SAM" id="Coils"/>
    </source>
</evidence>
<dbReference type="InterPro" id="IPR040214">
    <property type="entry name" value="BRD10"/>
</dbReference>
<evidence type="ECO:0000313" key="6">
    <source>
        <dbReference type="EMBL" id="CAL1569346.1"/>
    </source>
</evidence>
<dbReference type="PROSITE" id="PS50014">
    <property type="entry name" value="BROMODOMAIN_2"/>
    <property type="match status" value="1"/>
</dbReference>
<evidence type="ECO:0000256" key="4">
    <source>
        <dbReference type="SAM" id="MobiDB-lite"/>
    </source>
</evidence>
<keyword evidence="3" id="KW-0175">Coiled coil</keyword>
<dbReference type="Pfam" id="PF00439">
    <property type="entry name" value="Bromodomain"/>
    <property type="match status" value="1"/>
</dbReference>
<feature type="compositionally biased region" description="Basic and acidic residues" evidence="4">
    <location>
        <begin position="485"/>
        <end position="496"/>
    </location>
</feature>
<evidence type="ECO:0000313" key="7">
    <source>
        <dbReference type="Proteomes" id="UP001497482"/>
    </source>
</evidence>
<feature type="region of interest" description="Disordered" evidence="4">
    <location>
        <begin position="469"/>
        <end position="502"/>
    </location>
</feature>
<feature type="coiled-coil region" evidence="3">
    <location>
        <begin position="256"/>
        <end position="285"/>
    </location>
</feature>
<dbReference type="Pfam" id="PF23450">
    <property type="entry name" value="KIAA2026_hel"/>
    <property type="match status" value="1"/>
</dbReference>
<gene>
    <name evidence="6" type="ORF">KC01_LOCUS1798</name>
</gene>
<dbReference type="EMBL" id="OZ035823">
    <property type="protein sequence ID" value="CAL1569346.1"/>
    <property type="molecule type" value="Genomic_DNA"/>
</dbReference>
<proteinExistence type="predicted"/>
<dbReference type="InterPro" id="IPR001487">
    <property type="entry name" value="Bromodomain"/>
</dbReference>
<evidence type="ECO:0000259" key="5">
    <source>
        <dbReference type="PROSITE" id="PS50014"/>
    </source>
</evidence>
<evidence type="ECO:0000256" key="2">
    <source>
        <dbReference type="PROSITE-ProRule" id="PRU00035"/>
    </source>
</evidence>
<dbReference type="AlphaFoldDB" id="A0AAV2IYZ4"/>
<feature type="region of interest" description="Disordered" evidence="4">
    <location>
        <begin position="1"/>
        <end position="22"/>
    </location>
</feature>
<feature type="region of interest" description="Disordered" evidence="4">
    <location>
        <begin position="44"/>
        <end position="64"/>
    </location>
</feature>
<organism evidence="6 7">
    <name type="scientific">Knipowitschia caucasica</name>
    <name type="common">Caucasian dwarf goby</name>
    <name type="synonym">Pomatoschistus caucasicus</name>
    <dbReference type="NCBI Taxonomy" id="637954"/>
    <lineage>
        <taxon>Eukaryota</taxon>
        <taxon>Metazoa</taxon>
        <taxon>Chordata</taxon>
        <taxon>Craniata</taxon>
        <taxon>Vertebrata</taxon>
        <taxon>Euteleostomi</taxon>
        <taxon>Actinopterygii</taxon>
        <taxon>Neopterygii</taxon>
        <taxon>Teleostei</taxon>
        <taxon>Neoteleostei</taxon>
        <taxon>Acanthomorphata</taxon>
        <taxon>Gobiaria</taxon>
        <taxon>Gobiiformes</taxon>
        <taxon>Gobioidei</taxon>
        <taxon>Gobiidae</taxon>
        <taxon>Gobiinae</taxon>
        <taxon>Knipowitschia</taxon>
    </lineage>
</organism>
<sequence>MHSCFSRLSHNMRSRRQLQPNVDANLPLKDRTDRRCLNMEHTAVTEASSEVQGPALDPNPKQSHVETPLCAHESEFSDLLSPTEVCISSNTKLLKEEKNYEVQQAFRIFTDFLTEKHKHITSPFLRPAVDKDEEPRHGHAKVSPSICLRRMEEKFVHQEYRSITEFVADFRSMLENCYRRHGVDHWLSKQAQRLEVLLEQKLTLLSRKLREKTTLAVTSKGRFSVGEEPASSTRRRQTRHVQTLTAGGHETAMVQRLRLEEQLRTREEKRQRELEKKEAEEMSAKEMDDWEQSLLSQASPHSVESLWELPAIGHFLCLAQTALNLPEIVFFELERCLLMPRCSTLLSKTMSALLCPPQRRSTLHRRPALPYRRWEFELRQRVLVWYRSVGSSRDQAAHAEQLGLCHRFFSVLGRSSPLEAAPFHLLPFYQRVWLLKGLCDHVYETQREVQKAVLAQPIHEWGANISLNEGETKAKQRRSQPRDQSTTEKRKSREGIDLTPSKKIKNERHSEPYFKLICTNLDDLRDLINKTENELDDLQRRKKKLNPWYLKKEAVRELHSTLIRLLNELTPWEPKLIKAYQRNRLRIKKEFEVFKSHPEYLNFVREESVSSSEEEEEQGSVICRDPETIALPLQFGGTVPDLSTRTDCQKPALTATTSDNHRSFNFLHYWQKPNQLSLYFRFYIFRNFSRSCPVFMPDHCPSTQHTTSQTP</sequence>
<dbReference type="Gene3D" id="1.20.920.10">
    <property type="entry name" value="Bromodomain-like"/>
    <property type="match status" value="1"/>
</dbReference>
<keyword evidence="7" id="KW-1185">Reference proteome</keyword>
<dbReference type="PANTHER" id="PTHR31095">
    <property type="entry name" value="RIKEN CDNA 9930021J03 GENE"/>
    <property type="match status" value="1"/>
</dbReference>
<dbReference type="Proteomes" id="UP001497482">
    <property type="component" value="Chromosome 1"/>
</dbReference>
<dbReference type="PANTHER" id="PTHR31095:SF3">
    <property type="entry name" value="RIKEN CDNA 9930021J03 GENE"/>
    <property type="match status" value="1"/>
</dbReference>
<dbReference type="SUPFAM" id="SSF47370">
    <property type="entry name" value="Bromodomain"/>
    <property type="match status" value="1"/>
</dbReference>
<feature type="domain" description="Bromo" evidence="5">
    <location>
        <begin position="116"/>
        <end position="188"/>
    </location>
</feature>